<protein>
    <submittedName>
        <fullName evidence="2">RNA polymerase sigma-K factor</fullName>
    </submittedName>
</protein>
<dbReference type="GO" id="GO:0006352">
    <property type="term" value="P:DNA-templated transcription initiation"/>
    <property type="evidence" value="ECO:0007669"/>
    <property type="project" value="InterPro"/>
</dbReference>
<evidence type="ECO:0000259" key="1">
    <source>
        <dbReference type="Pfam" id="PF04542"/>
    </source>
</evidence>
<feature type="domain" description="RNA polymerase sigma-70 region 2" evidence="1">
    <location>
        <begin position="34"/>
        <end position="77"/>
    </location>
</feature>
<dbReference type="NCBIfam" id="TIGR02937">
    <property type="entry name" value="sigma70-ECF"/>
    <property type="match status" value="1"/>
</dbReference>
<dbReference type="RefSeq" id="WP_007716135.1">
    <property type="nucleotide sequence ID" value="NZ_CP102272.1"/>
</dbReference>
<organism evidence="2 3">
    <name type="scientific">[Clostridium] asparagiforme DSM 15981</name>
    <dbReference type="NCBI Taxonomy" id="518636"/>
    <lineage>
        <taxon>Bacteria</taxon>
        <taxon>Bacillati</taxon>
        <taxon>Bacillota</taxon>
        <taxon>Clostridia</taxon>
        <taxon>Lachnospirales</taxon>
        <taxon>Lachnospiraceae</taxon>
        <taxon>Enterocloster</taxon>
    </lineage>
</organism>
<comment type="caution">
    <text evidence="2">The sequence shown here is derived from an EMBL/GenBank/DDBJ whole genome shotgun (WGS) entry which is preliminary data.</text>
</comment>
<name>C0D6Y8_9FIRM</name>
<dbReference type="SUPFAM" id="SSF88946">
    <property type="entry name" value="Sigma2 domain of RNA polymerase sigma factors"/>
    <property type="match status" value="1"/>
</dbReference>
<dbReference type="PANTHER" id="PTHR30376:SF3">
    <property type="entry name" value="RNA POLYMERASE SIGMA FACTOR RPOH"/>
    <property type="match status" value="1"/>
</dbReference>
<reference evidence="2 3" key="1">
    <citation type="submission" date="2009-01" db="EMBL/GenBank/DDBJ databases">
        <authorList>
            <person name="Fulton L."/>
            <person name="Clifton S."/>
            <person name="Fulton B."/>
            <person name="Xu J."/>
            <person name="Minx P."/>
            <person name="Pepin K.H."/>
            <person name="Johnson M."/>
            <person name="Bhonagiri V."/>
            <person name="Nash W.E."/>
            <person name="Mardis E.R."/>
            <person name="Wilson R.K."/>
        </authorList>
    </citation>
    <scope>NUCLEOTIDE SEQUENCE [LARGE SCALE GENOMIC DNA]</scope>
    <source>
        <strain evidence="2 3">DSM 15981</strain>
    </source>
</reference>
<dbReference type="GO" id="GO:0003700">
    <property type="term" value="F:DNA-binding transcription factor activity"/>
    <property type="evidence" value="ECO:0007669"/>
    <property type="project" value="InterPro"/>
</dbReference>
<dbReference type="AlphaFoldDB" id="C0D6Y8"/>
<dbReference type="InterPro" id="IPR014284">
    <property type="entry name" value="RNA_pol_sigma-70_dom"/>
</dbReference>
<dbReference type="EMBL" id="ACCJ01000415">
    <property type="protein sequence ID" value="EEG52900.1"/>
    <property type="molecule type" value="Genomic_DNA"/>
</dbReference>
<dbReference type="Pfam" id="PF04542">
    <property type="entry name" value="Sigma70_r2"/>
    <property type="match status" value="1"/>
</dbReference>
<dbReference type="Proteomes" id="UP000004756">
    <property type="component" value="Unassembled WGS sequence"/>
</dbReference>
<reference evidence="2 3" key="2">
    <citation type="submission" date="2009-02" db="EMBL/GenBank/DDBJ databases">
        <title>Draft genome sequence of Clostridium asparagiforme (DSM 15981).</title>
        <authorList>
            <person name="Sudarsanam P."/>
            <person name="Ley R."/>
            <person name="Guruge J."/>
            <person name="Turnbaugh P.J."/>
            <person name="Mahowald M."/>
            <person name="Liep D."/>
            <person name="Gordon J."/>
        </authorList>
    </citation>
    <scope>NUCLEOTIDE SEQUENCE [LARGE SCALE GENOMIC DNA]</scope>
    <source>
        <strain evidence="2 3">DSM 15981</strain>
    </source>
</reference>
<dbReference type="InterPro" id="IPR007627">
    <property type="entry name" value="RNA_pol_sigma70_r2"/>
</dbReference>
<keyword evidence="3" id="KW-1185">Reference proteome</keyword>
<dbReference type="HOGENOM" id="CLU_1544912_0_0_9"/>
<dbReference type="Gene3D" id="1.10.1740.10">
    <property type="match status" value="1"/>
</dbReference>
<sequence length="173" mass="19734">MEEWRKKLIEENIALAGYVYGKMRYPPIDDTEKISAANYGLVKAAMQFDPDRGLKFSTFAVPVIRNVILHEARQARKNNRYISLNEGITPEEGYTELGDLVSTGIDNTAEQAMYNIGLEDLVGLSRELKGVEKRVLQMCLSHPEWTQKQKAKALGMSQSYESRIEKKIRSYLD</sequence>
<evidence type="ECO:0000313" key="2">
    <source>
        <dbReference type="EMBL" id="EEG52900.1"/>
    </source>
</evidence>
<proteinExistence type="predicted"/>
<accession>C0D6Y8</accession>
<dbReference type="PANTHER" id="PTHR30376">
    <property type="entry name" value="SIGMA FACTOR RPOH HEAT SHOCK RELATED"/>
    <property type="match status" value="1"/>
</dbReference>
<evidence type="ECO:0000313" key="3">
    <source>
        <dbReference type="Proteomes" id="UP000004756"/>
    </source>
</evidence>
<gene>
    <name evidence="2" type="ORF">CLOSTASPAR_05035</name>
</gene>
<dbReference type="InterPro" id="IPR050813">
    <property type="entry name" value="Sigma-70_Factor"/>
</dbReference>
<dbReference type="InterPro" id="IPR013325">
    <property type="entry name" value="RNA_pol_sigma_r2"/>
</dbReference>